<gene>
    <name evidence="7" type="ORF">ALC62_06335</name>
</gene>
<evidence type="ECO:0000256" key="2">
    <source>
        <dbReference type="ARBA" id="ARBA00016807"/>
    </source>
</evidence>
<sequence length="232" mass="26044">MVDYFVQNPHVATGKFQSLHGNSDLRSSWEQLVIELNNMGKDGKTKDIKSWKSTWRDNKTAVSQKIAKIRANRNATGNVGGPPDKLTDREKKILGIMGFDYVEGVQCPDSFPEEQTNAIILLAEGNEEILNNIPEPLTIRESIIDITEHDVNYINATCEGGSSGNIIETHSQINNVETAEHHREITEWSSSVPINEDTIPQSLTTVTQSSSNRKRKAPQTVRRSKYCYTFLL</sequence>
<evidence type="ECO:0000259" key="6">
    <source>
        <dbReference type="Pfam" id="PF13873"/>
    </source>
</evidence>
<evidence type="ECO:0000256" key="5">
    <source>
        <dbReference type="ARBA" id="ARBA00025466"/>
    </source>
</evidence>
<dbReference type="STRING" id="456900.A0A151IIZ8"/>
<dbReference type="InterPro" id="IPR028002">
    <property type="entry name" value="Myb_DNA-bind_5"/>
</dbReference>
<reference evidence="7 8" key="1">
    <citation type="submission" date="2016-03" db="EMBL/GenBank/DDBJ databases">
        <title>Cyphomyrmex costatus WGS genome.</title>
        <authorList>
            <person name="Nygaard S."/>
            <person name="Hu H."/>
            <person name="Boomsma J."/>
            <person name="Zhang G."/>
        </authorList>
    </citation>
    <scope>NUCLEOTIDE SEQUENCE [LARGE SCALE GENOMIC DNA]</scope>
    <source>
        <strain evidence="7">MS0001</strain>
        <tissue evidence="7">Whole body</tissue>
    </source>
</reference>
<dbReference type="EMBL" id="KQ977434">
    <property type="protein sequence ID" value="KYN02830.1"/>
    <property type="molecule type" value="Genomic_DNA"/>
</dbReference>
<dbReference type="AlphaFoldDB" id="A0A151IIZ8"/>
<comment type="subunit">
    <text evidence="1">Self-associates forming complexes of several hundred monomers.</text>
</comment>
<evidence type="ECO:0000256" key="3">
    <source>
        <dbReference type="ARBA" id="ARBA00023015"/>
    </source>
</evidence>
<keyword evidence="4" id="KW-0804">Transcription</keyword>
<evidence type="ECO:0000313" key="8">
    <source>
        <dbReference type="Proteomes" id="UP000078542"/>
    </source>
</evidence>
<evidence type="ECO:0000256" key="1">
    <source>
        <dbReference type="ARBA" id="ARBA00011764"/>
    </source>
</evidence>
<dbReference type="Proteomes" id="UP000078542">
    <property type="component" value="Unassembled WGS sequence"/>
</dbReference>
<keyword evidence="8" id="KW-1185">Reference proteome</keyword>
<comment type="function">
    <text evidence="5">Involved in transvection phenomena (= synapsis-dependent gene expression), where the synaptic pairing of chromosomes carrying genes with which zeste interacts influences the expression of these genes. Zeste binds to DNA and stimulates transcription from a nearby promoter.</text>
</comment>
<proteinExistence type="predicted"/>
<evidence type="ECO:0000256" key="4">
    <source>
        <dbReference type="ARBA" id="ARBA00023163"/>
    </source>
</evidence>
<keyword evidence="3" id="KW-0805">Transcription regulation</keyword>
<protein>
    <recommendedName>
        <fullName evidence="2">Regulatory protein zeste</fullName>
    </recommendedName>
</protein>
<feature type="domain" description="Myb/SANT-like DNA-binding" evidence="6">
    <location>
        <begin position="3"/>
        <end position="68"/>
    </location>
</feature>
<accession>A0A151IIZ8</accession>
<name>A0A151IIZ8_9HYME</name>
<dbReference type="Pfam" id="PF13873">
    <property type="entry name" value="Myb_DNA-bind_5"/>
    <property type="match status" value="1"/>
</dbReference>
<evidence type="ECO:0000313" key="7">
    <source>
        <dbReference type="EMBL" id="KYN02830.1"/>
    </source>
</evidence>
<organism evidence="7 8">
    <name type="scientific">Cyphomyrmex costatus</name>
    <dbReference type="NCBI Taxonomy" id="456900"/>
    <lineage>
        <taxon>Eukaryota</taxon>
        <taxon>Metazoa</taxon>
        <taxon>Ecdysozoa</taxon>
        <taxon>Arthropoda</taxon>
        <taxon>Hexapoda</taxon>
        <taxon>Insecta</taxon>
        <taxon>Pterygota</taxon>
        <taxon>Neoptera</taxon>
        <taxon>Endopterygota</taxon>
        <taxon>Hymenoptera</taxon>
        <taxon>Apocrita</taxon>
        <taxon>Aculeata</taxon>
        <taxon>Formicoidea</taxon>
        <taxon>Formicidae</taxon>
        <taxon>Myrmicinae</taxon>
        <taxon>Cyphomyrmex</taxon>
    </lineage>
</organism>